<evidence type="ECO:0000313" key="3">
    <source>
        <dbReference type="Proteomes" id="UP000039046"/>
    </source>
</evidence>
<name>A0A0A1SR67_9HYPO</name>
<reference evidence="2 3" key="1">
    <citation type="journal article" date="2015" name="Genome Announc.">
        <title>Draft Genome Sequence and Gene Annotation of the Entomopathogenic Fungus Verticillium hemipterigenum.</title>
        <authorList>
            <person name="Horn F."/>
            <person name="Habel A."/>
            <person name="Scharf D.H."/>
            <person name="Dworschak J."/>
            <person name="Brakhage A.A."/>
            <person name="Guthke R."/>
            <person name="Hertweck C."/>
            <person name="Linde J."/>
        </authorList>
    </citation>
    <scope>NUCLEOTIDE SEQUENCE [LARGE SCALE GENOMIC DNA]</scope>
</reference>
<feature type="transmembrane region" description="Helical" evidence="1">
    <location>
        <begin position="21"/>
        <end position="43"/>
    </location>
</feature>
<keyword evidence="1" id="KW-0472">Membrane</keyword>
<keyword evidence="1" id="KW-0812">Transmembrane</keyword>
<sequence>MPPSRSALRITEFAAPKTPDCIAIGAILFLYGAGVASASGHFAPGTALWETAERLLPGSAEKLLWVAQKIVPWLALVHGIEAVLFDQLRMKAYGVPRFSALWWKWEISCFIEGLGSWKRIGKVIADKQKRA</sequence>
<feature type="transmembrane region" description="Helical" evidence="1">
    <location>
        <begin position="63"/>
        <end position="85"/>
    </location>
</feature>
<keyword evidence="3" id="KW-1185">Reference proteome</keyword>
<dbReference type="PANTHER" id="PTHR37783:SF1">
    <property type="entry name" value="MEMBRANE PROTEIN, PUTATIVE (AFU_ORTHOLOGUE AFUA_1G04315)-RELATED"/>
    <property type="match status" value="1"/>
</dbReference>
<evidence type="ECO:0000256" key="1">
    <source>
        <dbReference type="SAM" id="Phobius"/>
    </source>
</evidence>
<dbReference type="Proteomes" id="UP000039046">
    <property type="component" value="Unassembled WGS sequence"/>
</dbReference>
<evidence type="ECO:0000313" key="2">
    <source>
        <dbReference type="EMBL" id="CEJ82948.1"/>
    </source>
</evidence>
<gene>
    <name evidence="2" type="ORF">VHEMI02986</name>
</gene>
<dbReference type="AlphaFoldDB" id="A0A0A1SR67"/>
<accession>A0A0A1SR67</accession>
<dbReference type="HOGENOM" id="CLU_1960581_0_0_1"/>
<keyword evidence="1" id="KW-1133">Transmembrane helix</keyword>
<dbReference type="EMBL" id="CDHN01000001">
    <property type="protein sequence ID" value="CEJ82948.1"/>
    <property type="molecule type" value="Genomic_DNA"/>
</dbReference>
<dbReference type="PANTHER" id="PTHR37783">
    <property type="entry name" value="MEMBRANE PROTEIN, PUTATIVE (AFU_ORTHOLOGUE AFUA_1G04315)-RELATED"/>
    <property type="match status" value="1"/>
</dbReference>
<organism evidence="2 3">
    <name type="scientific">[Torrubiella] hemipterigena</name>
    <dbReference type="NCBI Taxonomy" id="1531966"/>
    <lineage>
        <taxon>Eukaryota</taxon>
        <taxon>Fungi</taxon>
        <taxon>Dikarya</taxon>
        <taxon>Ascomycota</taxon>
        <taxon>Pezizomycotina</taxon>
        <taxon>Sordariomycetes</taxon>
        <taxon>Hypocreomycetidae</taxon>
        <taxon>Hypocreales</taxon>
        <taxon>Clavicipitaceae</taxon>
        <taxon>Clavicipitaceae incertae sedis</taxon>
        <taxon>'Torrubiella' clade</taxon>
    </lineage>
</organism>
<protein>
    <submittedName>
        <fullName evidence="2">Uncharacterized protein</fullName>
    </submittedName>
</protein>
<proteinExistence type="predicted"/>
<dbReference type="OrthoDB" id="5553410at2759"/>